<dbReference type="Pfam" id="PF07303">
    <property type="entry name" value="Occludin_ELL"/>
    <property type="match status" value="1"/>
</dbReference>
<feature type="compositionally biased region" description="Acidic residues" evidence="1">
    <location>
        <begin position="513"/>
        <end position="525"/>
    </location>
</feature>
<feature type="compositionally biased region" description="Polar residues" evidence="1">
    <location>
        <begin position="427"/>
        <end position="437"/>
    </location>
</feature>
<sequence length="1209" mass="133358">MYGGSSKLGGRGGGRGSGAGGTKRLSSFPPPPHHRPSTAGNHRLSIGGNSNHRNRSGPTASMSTTTAAVEETFSLFPGSNPPAFSMIIRLAPDLVDEIRRAEAQGGAARIKFDSMGSNTNVNVIDVGGKEFRFTWSMEFGDLCDIYEERQSGEDGNGLLVESGCAWRKVNVQRILDESTTNHVKMLSEEADRKHKSRKAIVLDHGNPSMKSQIKQLAAAESNPWRMHFKKKEPPFKKRNVETPQVPKSTFKAGVSSTATAKGRPSSSPLPSTPEKAVTPASPFGTKNVSKETSGHKGNSGTKPVDLHSMSVALPSENPKGMSLKAAEKAIVDKIPNSSKKIEPVINKNQNATSQAPDRYFLKPGVELESFKKPSSESGSSPEDNRQRTFVPEDNHNQRPAPESTFSEKSSAIGFEEHAQSNSKFEEGSNTLGKNDVQQHFPDLFDVKKVSDNSEGQAGSSSDSGSDSDSDSSSDSGSDSGSRSRSRSRSPVGSASGSSSDSESDASSNSKEGSDEDVDIISDDDKEPQHKLQASQPMFSPSPDQWRSGQNVTDEKQDGNGSDAVDIEGPVSTAFDVEGHESDAVDIEKDLDDDDDEKELELAANNSLLASKEGNKPVEGDKYIFSDHDAIQERKTLFGTLFDDNENMVRDSFRPEQSDSSERTSKSKSKRGPDVKHFDEKSECAKRSKVESLAKVPISESGDAQLFESPHNRDSEETDWVPAIQRINITDRKANFDSGSQKAYNQAFGGKSSSDFQQPVRRPSDKNSRSKASDTTLRFKHSGSSGHGGKFSEKSSHVHEGFPIGREKSSKDIQNEDNFVKEKKESRNPKEGGAGGLIGSHYRKKGETFGKFKDSTQVTNSHLGSSPRDVHRDDLEKFPAVSERTLQRELSGLEMGEFREPLLDETPVKKQFERKGSFKQSENKPSTSESFNSDLGKVKPIGRAALDSGKPSPPNLSSGFERSPDHHNEGSTRSHHKIVQSHPQHLSRVDNNEVGSHFVKLADANSRLRQNEAGAKPGNGMEGYGESHKRAAANAQQLHDSKRGLVSHMMKESKKQTSNVTADLVDRQKDTILIEVNNNARKRRESSSDEDSSSYSKYEKDMPELRGPIKDFLQYKEYVQEYRDKYDSYCSLNKILENYRNDFQKMGKDLEFAKGRDMDRYNKILQQLKESYRHCGARHKRLKNIFIVLHEEVKNLKQRIKDYALSYTKD</sequence>
<protein>
    <recommendedName>
        <fullName evidence="2">OCEL domain-containing protein</fullName>
    </recommendedName>
</protein>
<feature type="compositionally biased region" description="Basic and acidic residues" evidence="1">
    <location>
        <begin position="867"/>
        <end position="876"/>
    </location>
</feature>
<reference evidence="4" key="1">
    <citation type="journal article" date="2016" name="Nat. Biotechnol.">
        <title>Sequencing wild and cultivated cassava and related species reveals extensive interspecific hybridization and genetic diversity.</title>
        <authorList>
            <person name="Bredeson J.V."/>
            <person name="Lyons J.B."/>
            <person name="Prochnik S.E."/>
            <person name="Wu G.A."/>
            <person name="Ha C.M."/>
            <person name="Edsinger-Gonzales E."/>
            <person name="Grimwood J."/>
            <person name="Schmutz J."/>
            <person name="Rabbi I.Y."/>
            <person name="Egesi C."/>
            <person name="Nauluvula P."/>
            <person name="Lebot V."/>
            <person name="Ndunguru J."/>
            <person name="Mkamilo G."/>
            <person name="Bart R.S."/>
            <person name="Setter T.L."/>
            <person name="Gleadow R.M."/>
            <person name="Kulakow P."/>
            <person name="Ferguson M.E."/>
            <person name="Rounsley S."/>
            <person name="Rokhsar D.S."/>
        </authorList>
    </citation>
    <scope>NUCLEOTIDE SEQUENCE [LARGE SCALE GENOMIC DNA]</scope>
    <source>
        <strain evidence="4">cv. AM560-2</strain>
    </source>
</reference>
<evidence type="ECO:0000313" key="4">
    <source>
        <dbReference type="Proteomes" id="UP000091857"/>
    </source>
</evidence>
<name>A0A2C9UZV4_MANES</name>
<feature type="compositionally biased region" description="Basic and acidic residues" evidence="1">
    <location>
        <begin position="789"/>
        <end position="829"/>
    </location>
</feature>
<feature type="compositionally biased region" description="Polar residues" evidence="1">
    <location>
        <begin position="917"/>
        <end position="932"/>
    </location>
</feature>
<evidence type="ECO:0000259" key="2">
    <source>
        <dbReference type="PROSITE" id="PS51980"/>
    </source>
</evidence>
<feature type="compositionally biased region" description="Basic and acidic residues" evidence="1">
    <location>
        <begin position="646"/>
        <end position="691"/>
    </location>
</feature>
<keyword evidence="4" id="KW-1185">Reference proteome</keyword>
<feature type="compositionally biased region" description="Basic and acidic residues" evidence="1">
    <location>
        <begin position="382"/>
        <end position="396"/>
    </location>
</feature>
<feature type="compositionally biased region" description="Gly residues" evidence="1">
    <location>
        <begin position="1"/>
        <end position="21"/>
    </location>
</feature>
<feature type="compositionally biased region" description="Basic and acidic residues" evidence="1">
    <location>
        <begin position="761"/>
        <end position="771"/>
    </location>
</feature>
<feature type="compositionally biased region" description="Basic and acidic residues" evidence="1">
    <location>
        <begin position="442"/>
        <end position="451"/>
    </location>
</feature>
<feature type="region of interest" description="Disordered" evidence="1">
    <location>
        <begin position="644"/>
        <end position="1025"/>
    </location>
</feature>
<dbReference type="PROSITE" id="PS51980">
    <property type="entry name" value="OCEL"/>
    <property type="match status" value="1"/>
</dbReference>
<dbReference type="Gene3D" id="6.10.140.340">
    <property type="match status" value="1"/>
</dbReference>
<feature type="compositionally biased region" description="Basic and acidic residues" evidence="1">
    <location>
        <begin position="576"/>
        <end position="587"/>
    </location>
</feature>
<feature type="region of interest" description="Disordered" evidence="1">
    <location>
        <begin position="365"/>
        <end position="596"/>
    </location>
</feature>
<dbReference type="Proteomes" id="UP000091857">
    <property type="component" value="Chromosome 11"/>
</dbReference>
<proteinExistence type="predicted"/>
<dbReference type="EMBL" id="CM004397">
    <property type="protein sequence ID" value="OAY36538.1"/>
    <property type="molecule type" value="Genomic_DNA"/>
</dbReference>
<accession>A0A2C9UZV4</accession>
<dbReference type="AlphaFoldDB" id="A0A2C9UZV4"/>
<feature type="region of interest" description="Disordered" evidence="1">
    <location>
        <begin position="204"/>
        <end position="306"/>
    </location>
</feature>
<comment type="caution">
    <text evidence="3">The sequence shown here is derived from an EMBL/GenBank/DDBJ whole genome shotgun (WGS) entry which is preliminary data.</text>
</comment>
<feature type="compositionally biased region" description="Polar residues" evidence="1">
    <location>
        <begin position="531"/>
        <end position="551"/>
    </location>
</feature>
<evidence type="ECO:0000256" key="1">
    <source>
        <dbReference type="SAM" id="MobiDB-lite"/>
    </source>
</evidence>
<feature type="compositionally biased region" description="Polar residues" evidence="1">
    <location>
        <begin position="854"/>
        <end position="863"/>
    </location>
</feature>
<feature type="compositionally biased region" description="Basic and acidic residues" evidence="1">
    <location>
        <begin position="414"/>
        <end position="426"/>
    </location>
</feature>
<feature type="domain" description="OCEL" evidence="2">
    <location>
        <begin position="1099"/>
        <end position="1207"/>
    </location>
</feature>
<dbReference type="InterPro" id="IPR010844">
    <property type="entry name" value="Occludin_ELL"/>
</dbReference>
<dbReference type="PANTHER" id="PTHR38372:SF2">
    <property type="entry name" value="DENTIN SIALOPHOSPHOPROTEIN-LIKE PROTEIN"/>
    <property type="match status" value="1"/>
</dbReference>
<feature type="region of interest" description="Disordered" evidence="1">
    <location>
        <begin position="1"/>
        <end position="65"/>
    </location>
</feature>
<evidence type="ECO:0000313" key="3">
    <source>
        <dbReference type="EMBL" id="OAY36538.1"/>
    </source>
</evidence>
<feature type="region of interest" description="Disordered" evidence="1">
    <location>
        <begin position="1075"/>
        <end position="1099"/>
    </location>
</feature>
<feature type="compositionally biased region" description="Low complexity" evidence="1">
    <location>
        <begin position="472"/>
        <end position="510"/>
    </location>
</feature>
<dbReference type="PANTHER" id="PTHR38372">
    <property type="entry name" value="DENTIN SIALOPHOSPHOPROTEIN-LIKE PROTEIN"/>
    <property type="match status" value="1"/>
</dbReference>
<feature type="compositionally biased region" description="Low complexity" evidence="1">
    <location>
        <begin position="453"/>
        <end position="464"/>
    </location>
</feature>
<dbReference type="STRING" id="3983.A0A2C9UZV4"/>
<feature type="compositionally biased region" description="Basic and acidic residues" evidence="1">
    <location>
        <begin position="844"/>
        <end position="853"/>
    </location>
</feature>
<organism evidence="3 4">
    <name type="scientific">Manihot esculenta</name>
    <name type="common">Cassava</name>
    <name type="synonym">Jatropha manihot</name>
    <dbReference type="NCBI Taxonomy" id="3983"/>
    <lineage>
        <taxon>Eukaryota</taxon>
        <taxon>Viridiplantae</taxon>
        <taxon>Streptophyta</taxon>
        <taxon>Embryophyta</taxon>
        <taxon>Tracheophyta</taxon>
        <taxon>Spermatophyta</taxon>
        <taxon>Magnoliopsida</taxon>
        <taxon>eudicotyledons</taxon>
        <taxon>Gunneridae</taxon>
        <taxon>Pentapetalae</taxon>
        <taxon>rosids</taxon>
        <taxon>fabids</taxon>
        <taxon>Malpighiales</taxon>
        <taxon>Euphorbiaceae</taxon>
        <taxon>Crotonoideae</taxon>
        <taxon>Manihoteae</taxon>
        <taxon>Manihot</taxon>
    </lineage>
</organism>
<feature type="compositionally biased region" description="Basic and acidic residues" evidence="1">
    <location>
        <begin position="895"/>
        <end position="915"/>
    </location>
</feature>
<dbReference type="OrthoDB" id="4869960at2759"/>
<feature type="compositionally biased region" description="Basic and acidic residues" evidence="1">
    <location>
        <begin position="961"/>
        <end position="971"/>
    </location>
</feature>
<feature type="compositionally biased region" description="Basic and acidic residues" evidence="1">
    <location>
        <begin position="231"/>
        <end position="240"/>
    </location>
</feature>
<dbReference type="Gramene" id="Manes.11G028800.1.v8.1">
    <property type="protein sequence ID" value="Manes.11G028800.1.v8.1.CDS"/>
    <property type="gene ID" value="Manes.11G028800.v8.1"/>
</dbReference>
<feature type="compositionally biased region" description="Polar residues" evidence="1">
    <location>
        <begin position="47"/>
        <end position="65"/>
    </location>
</feature>
<feature type="compositionally biased region" description="Polar residues" evidence="1">
    <location>
        <begin position="254"/>
        <end position="269"/>
    </location>
</feature>
<gene>
    <name evidence="3" type="ORF">MANES_11G028800v8</name>
</gene>